<accession>A0A7W7ZR22</accession>
<sequence>MANLNPRNMAYIRSIDPKLHEALLDIVNAHNNIARQVNADPTSVTPPPPKISGLNVVEKNGVFDAQITDHSEFNRGASYLLEYSDTPNFQNAHTVHLGPSRNWRGNLGAGPLHFRAYSAYGSSAPSEPVYHGGGSGIVVGSGGTVGPPMQQGMGSGTGSATQTAQGFGSLPYRSSTGKAPTRG</sequence>
<organism evidence="2 3">
    <name type="scientific">Granulicella mallensis</name>
    <dbReference type="NCBI Taxonomy" id="940614"/>
    <lineage>
        <taxon>Bacteria</taxon>
        <taxon>Pseudomonadati</taxon>
        <taxon>Acidobacteriota</taxon>
        <taxon>Terriglobia</taxon>
        <taxon>Terriglobales</taxon>
        <taxon>Acidobacteriaceae</taxon>
        <taxon>Granulicella</taxon>
    </lineage>
</organism>
<dbReference type="AlphaFoldDB" id="A0A7W7ZR22"/>
<dbReference type="EMBL" id="JACHIO010000011">
    <property type="protein sequence ID" value="MBB5064560.1"/>
    <property type="molecule type" value="Genomic_DNA"/>
</dbReference>
<name>A0A7W7ZR22_9BACT</name>
<dbReference type="Proteomes" id="UP000584867">
    <property type="component" value="Unassembled WGS sequence"/>
</dbReference>
<evidence type="ECO:0000313" key="2">
    <source>
        <dbReference type="EMBL" id="MBB5064560.1"/>
    </source>
</evidence>
<evidence type="ECO:0000313" key="3">
    <source>
        <dbReference type="Proteomes" id="UP000584867"/>
    </source>
</evidence>
<comment type="caution">
    <text evidence="2">The sequence shown here is derived from an EMBL/GenBank/DDBJ whole genome shotgun (WGS) entry which is preliminary data.</text>
</comment>
<reference evidence="2 3" key="1">
    <citation type="submission" date="2020-08" db="EMBL/GenBank/DDBJ databases">
        <title>Genomic Encyclopedia of Type Strains, Phase IV (KMG-V): Genome sequencing to study the core and pangenomes of soil and plant-associated prokaryotes.</title>
        <authorList>
            <person name="Whitman W."/>
        </authorList>
    </citation>
    <scope>NUCLEOTIDE SEQUENCE [LARGE SCALE GENOMIC DNA]</scope>
    <source>
        <strain evidence="2 3">X5P3</strain>
    </source>
</reference>
<protein>
    <submittedName>
        <fullName evidence="2">Uncharacterized protein</fullName>
    </submittedName>
</protein>
<gene>
    <name evidence="2" type="ORF">HDF15_002918</name>
</gene>
<feature type="compositionally biased region" description="Polar residues" evidence="1">
    <location>
        <begin position="158"/>
        <end position="183"/>
    </location>
</feature>
<dbReference type="RefSeq" id="WP_184256552.1">
    <property type="nucleotide sequence ID" value="NZ_JACHIO010000011.1"/>
</dbReference>
<feature type="region of interest" description="Disordered" evidence="1">
    <location>
        <begin position="146"/>
        <end position="183"/>
    </location>
</feature>
<proteinExistence type="predicted"/>
<evidence type="ECO:0000256" key="1">
    <source>
        <dbReference type="SAM" id="MobiDB-lite"/>
    </source>
</evidence>